<sequence>MMLHRHHSEQQQEQQQQQQQNSQQQLRADLLPIPAFHQQEDVLQLLPGGQAYLVARFFDNASDDAASEVIARAHKYAGAMETTLEHCCMQEQGSLPMAVDGSSPVLSAAAVRLMLELQLLAAGAVQRLQQQQQPVDATSPHFQLLLACTAVLQKQLQVRVQTGASSLPPEVLQQAGLQLLQALAAPLQQLQLAANGASWRAVLVPAAAANDPASLSLNHALLALGAAAPGLTYEEVVAAAPGHGLNASPMFKLAAAQPETFTALLDCFKRSPVLQAADMLTAVEALAHAAGAVLSPAAAAAAAAAAEPPGLLSNTAAVAGLDSAVASFAKRAVQLTRAAVQMQGQSSAAAQDAAAVYFPAALIDITDVHKESVARSLFQASRNASAAGAASAGSSSSSSQAAASTALLSVFAARGLVQLADAGEAAGPQLLFRCIKCSRAQLAFKRRWVAAQGGTFLRLEAPQMSGPPEMHTAPGQWQVWQSHMLQAMLQLVLAFNGTDAVQSAATETAPAAAAATAAGPSTAAVAAARSVSGSGSCSRPGHPSSAQQVSWGYLLQLQQHSWAAALAAFDARWPSWRDDVQGGIAASAASTNELVQRTEQQYTDALELCRALEAAAPLRLLCNNSKREPGWRERGSRCQQALFNLQVQLLQR</sequence>
<protein>
    <submittedName>
        <fullName evidence="2">Uncharacterized protein</fullName>
    </submittedName>
</protein>
<evidence type="ECO:0000256" key="1">
    <source>
        <dbReference type="SAM" id="MobiDB-lite"/>
    </source>
</evidence>
<gene>
    <name evidence="2" type="ORF">BQ4739_LOCUS1184</name>
</gene>
<name>A0A383V4W9_TETOB</name>
<dbReference type="Proteomes" id="UP000256970">
    <property type="component" value="Unassembled WGS sequence"/>
</dbReference>
<proteinExistence type="predicted"/>
<evidence type="ECO:0000313" key="2">
    <source>
        <dbReference type="EMBL" id="SZX60655.1"/>
    </source>
</evidence>
<dbReference type="AlphaFoldDB" id="A0A383V4W9"/>
<accession>A0A383V4W9</accession>
<dbReference type="EMBL" id="FNXT01000086">
    <property type="protein sequence ID" value="SZX60655.1"/>
    <property type="molecule type" value="Genomic_DNA"/>
</dbReference>
<organism evidence="2 3">
    <name type="scientific">Tetradesmus obliquus</name>
    <name type="common">Green alga</name>
    <name type="synonym">Acutodesmus obliquus</name>
    <dbReference type="NCBI Taxonomy" id="3088"/>
    <lineage>
        <taxon>Eukaryota</taxon>
        <taxon>Viridiplantae</taxon>
        <taxon>Chlorophyta</taxon>
        <taxon>core chlorophytes</taxon>
        <taxon>Chlorophyceae</taxon>
        <taxon>CS clade</taxon>
        <taxon>Sphaeropleales</taxon>
        <taxon>Scenedesmaceae</taxon>
        <taxon>Tetradesmus</taxon>
    </lineage>
</organism>
<reference evidence="2 3" key="1">
    <citation type="submission" date="2016-10" db="EMBL/GenBank/DDBJ databases">
        <authorList>
            <person name="Cai Z."/>
        </authorList>
    </citation>
    <scope>NUCLEOTIDE SEQUENCE [LARGE SCALE GENOMIC DNA]</scope>
</reference>
<feature type="region of interest" description="Disordered" evidence="1">
    <location>
        <begin position="1"/>
        <end position="25"/>
    </location>
</feature>
<keyword evidence="3" id="KW-1185">Reference proteome</keyword>
<evidence type="ECO:0000313" key="3">
    <source>
        <dbReference type="Proteomes" id="UP000256970"/>
    </source>
</evidence>
<feature type="compositionally biased region" description="Low complexity" evidence="1">
    <location>
        <begin position="11"/>
        <end position="25"/>
    </location>
</feature>